<protein>
    <submittedName>
        <fullName evidence="2">Uncharacterized protein</fullName>
    </submittedName>
</protein>
<sequence>MQHVMFKCHVGWKLSSKHPDTPRQAGSRQGPLTIRDTDRVICDEAMEMLRGNGRTETERERAAETEPDAHTTQQHLAHQAFSSIREEGRHGALRLCEAVDAETQPDPPNGADT</sequence>
<proteinExistence type="predicted"/>
<evidence type="ECO:0000313" key="2">
    <source>
        <dbReference type="EMBL" id="TNN80223.1"/>
    </source>
</evidence>
<name>A0A4Z2ISR0_9TELE</name>
<organism evidence="2 3">
    <name type="scientific">Liparis tanakae</name>
    <name type="common">Tanaka's snailfish</name>
    <dbReference type="NCBI Taxonomy" id="230148"/>
    <lineage>
        <taxon>Eukaryota</taxon>
        <taxon>Metazoa</taxon>
        <taxon>Chordata</taxon>
        <taxon>Craniata</taxon>
        <taxon>Vertebrata</taxon>
        <taxon>Euteleostomi</taxon>
        <taxon>Actinopterygii</taxon>
        <taxon>Neopterygii</taxon>
        <taxon>Teleostei</taxon>
        <taxon>Neoteleostei</taxon>
        <taxon>Acanthomorphata</taxon>
        <taxon>Eupercaria</taxon>
        <taxon>Perciformes</taxon>
        <taxon>Cottioidei</taxon>
        <taxon>Cottales</taxon>
        <taxon>Liparidae</taxon>
        <taxon>Liparis</taxon>
    </lineage>
</organism>
<feature type="region of interest" description="Disordered" evidence="1">
    <location>
        <begin position="49"/>
        <end position="74"/>
    </location>
</feature>
<reference evidence="2 3" key="1">
    <citation type="submission" date="2019-03" db="EMBL/GenBank/DDBJ databases">
        <title>First draft genome of Liparis tanakae, snailfish: a comprehensive survey of snailfish specific genes.</title>
        <authorList>
            <person name="Kim W."/>
            <person name="Song I."/>
            <person name="Jeong J.-H."/>
            <person name="Kim D."/>
            <person name="Kim S."/>
            <person name="Ryu S."/>
            <person name="Song J.Y."/>
            <person name="Lee S.K."/>
        </authorList>
    </citation>
    <scope>NUCLEOTIDE SEQUENCE [LARGE SCALE GENOMIC DNA]</scope>
    <source>
        <tissue evidence="2">Muscle</tissue>
    </source>
</reference>
<dbReference type="AlphaFoldDB" id="A0A4Z2ISR0"/>
<evidence type="ECO:0000256" key="1">
    <source>
        <dbReference type="SAM" id="MobiDB-lite"/>
    </source>
</evidence>
<dbReference type="Proteomes" id="UP000314294">
    <property type="component" value="Unassembled WGS sequence"/>
</dbReference>
<feature type="compositionally biased region" description="Basic and acidic residues" evidence="1">
    <location>
        <begin position="53"/>
        <end position="69"/>
    </location>
</feature>
<evidence type="ECO:0000313" key="3">
    <source>
        <dbReference type="Proteomes" id="UP000314294"/>
    </source>
</evidence>
<keyword evidence="3" id="KW-1185">Reference proteome</keyword>
<gene>
    <name evidence="2" type="ORF">EYF80_009548</name>
</gene>
<dbReference type="EMBL" id="SRLO01000056">
    <property type="protein sequence ID" value="TNN80223.1"/>
    <property type="molecule type" value="Genomic_DNA"/>
</dbReference>
<comment type="caution">
    <text evidence="2">The sequence shown here is derived from an EMBL/GenBank/DDBJ whole genome shotgun (WGS) entry which is preliminary data.</text>
</comment>
<feature type="region of interest" description="Disordered" evidence="1">
    <location>
        <begin position="14"/>
        <end position="35"/>
    </location>
</feature>
<accession>A0A4Z2ISR0</accession>